<dbReference type="InterPro" id="IPR001312">
    <property type="entry name" value="Hexokinase"/>
</dbReference>
<accession>A0A8H7PXW6</accession>
<keyword evidence="10" id="KW-1185">Reference proteome</keyword>
<evidence type="ECO:0000259" key="8">
    <source>
        <dbReference type="Pfam" id="PF03727"/>
    </source>
</evidence>
<dbReference type="InterPro" id="IPR022673">
    <property type="entry name" value="Hexokinase_C"/>
</dbReference>
<dbReference type="PRINTS" id="PR00475">
    <property type="entry name" value="HEXOKINASE"/>
</dbReference>
<evidence type="ECO:0000313" key="10">
    <source>
        <dbReference type="Proteomes" id="UP000654370"/>
    </source>
</evidence>
<dbReference type="GO" id="GO:0008865">
    <property type="term" value="F:fructokinase activity"/>
    <property type="evidence" value="ECO:0007669"/>
    <property type="project" value="TreeGrafter"/>
</dbReference>
<keyword evidence="5 6" id="KW-0067">ATP-binding</keyword>
<organism evidence="9 10">
    <name type="scientific">Mortierella isabellina</name>
    <name type="common">Filamentous fungus</name>
    <name type="synonym">Umbelopsis isabellina</name>
    <dbReference type="NCBI Taxonomy" id="91625"/>
    <lineage>
        <taxon>Eukaryota</taxon>
        <taxon>Fungi</taxon>
        <taxon>Fungi incertae sedis</taxon>
        <taxon>Mucoromycota</taxon>
        <taxon>Mucoromycotina</taxon>
        <taxon>Umbelopsidomycetes</taxon>
        <taxon>Umbelopsidales</taxon>
        <taxon>Umbelopsidaceae</taxon>
        <taxon>Umbelopsis</taxon>
    </lineage>
</organism>
<evidence type="ECO:0000256" key="4">
    <source>
        <dbReference type="ARBA" id="ARBA00022777"/>
    </source>
</evidence>
<name>A0A8H7PXW6_MORIS</name>
<comment type="similarity">
    <text evidence="1 6">Belongs to the hexokinase family.</text>
</comment>
<dbReference type="SUPFAM" id="SSF53067">
    <property type="entry name" value="Actin-like ATPase domain"/>
    <property type="match status" value="2"/>
</dbReference>
<dbReference type="PANTHER" id="PTHR19443:SF30">
    <property type="entry name" value="GLUCOKINASE-1-RELATED"/>
    <property type="match status" value="1"/>
</dbReference>
<evidence type="ECO:0000256" key="6">
    <source>
        <dbReference type="RuleBase" id="RU362007"/>
    </source>
</evidence>
<dbReference type="GO" id="GO:0005524">
    <property type="term" value="F:ATP binding"/>
    <property type="evidence" value="ECO:0007669"/>
    <property type="project" value="UniProtKB-UniRule"/>
</dbReference>
<dbReference type="GO" id="GO:0006096">
    <property type="term" value="P:glycolytic process"/>
    <property type="evidence" value="ECO:0007669"/>
    <property type="project" value="UniProtKB-UniPathway"/>
</dbReference>
<feature type="domain" description="Hexokinase C-terminal" evidence="8">
    <location>
        <begin position="240"/>
        <end position="489"/>
    </location>
</feature>
<keyword evidence="3 6" id="KW-0547">Nucleotide-binding</keyword>
<dbReference type="GO" id="GO:0005739">
    <property type="term" value="C:mitochondrion"/>
    <property type="evidence" value="ECO:0007669"/>
    <property type="project" value="TreeGrafter"/>
</dbReference>
<dbReference type="GO" id="GO:0005536">
    <property type="term" value="F:D-glucose binding"/>
    <property type="evidence" value="ECO:0007669"/>
    <property type="project" value="InterPro"/>
</dbReference>
<dbReference type="InterPro" id="IPR022672">
    <property type="entry name" value="Hexokinase_N"/>
</dbReference>
<dbReference type="AlphaFoldDB" id="A0A8H7PXW6"/>
<keyword evidence="4 6" id="KW-0418">Kinase</keyword>
<dbReference type="GO" id="GO:0005829">
    <property type="term" value="C:cytosol"/>
    <property type="evidence" value="ECO:0007669"/>
    <property type="project" value="TreeGrafter"/>
</dbReference>
<dbReference type="GO" id="GO:0004340">
    <property type="term" value="F:glucokinase activity"/>
    <property type="evidence" value="ECO:0007669"/>
    <property type="project" value="TreeGrafter"/>
</dbReference>
<dbReference type="PROSITE" id="PS51748">
    <property type="entry name" value="HEXOKINASE_2"/>
    <property type="match status" value="1"/>
</dbReference>
<keyword evidence="2 6" id="KW-0808">Transferase</keyword>
<proteinExistence type="inferred from homology"/>
<evidence type="ECO:0000259" key="7">
    <source>
        <dbReference type="Pfam" id="PF00349"/>
    </source>
</evidence>
<dbReference type="Gene3D" id="3.40.367.20">
    <property type="match status" value="1"/>
</dbReference>
<dbReference type="GO" id="GO:0001678">
    <property type="term" value="P:intracellular glucose homeostasis"/>
    <property type="evidence" value="ECO:0007669"/>
    <property type="project" value="InterPro"/>
</dbReference>
<dbReference type="EC" id="2.7.1.-" evidence="6"/>
<feature type="domain" description="Hexokinase N-terminal" evidence="7">
    <location>
        <begin position="38"/>
        <end position="233"/>
    </location>
</feature>
<dbReference type="UniPathway" id="UPA00109">
    <property type="reaction ID" value="UER00180"/>
</dbReference>
<dbReference type="PANTHER" id="PTHR19443">
    <property type="entry name" value="HEXOKINASE"/>
    <property type="match status" value="1"/>
</dbReference>
<dbReference type="Gene3D" id="3.30.420.40">
    <property type="match status" value="1"/>
</dbReference>
<sequence length="502" mass="55439">MLAAENTAKHFPSRNQARMQSSSGIDLAYASSTQTEALADIYKKFHVSDAQLATLIARIKEEMQVGLLEDDAPDLKMIPSFVTGYPTGQEEGVYLALEISGMDIYVCQVKLKGQGGKLAINQYQYKIPGELATGEDIADLIDYIADCVSDFLIRVGSQDLFVYPMAISFGFAVEQTALNQGYILALGHGFDYANGVGCDIVDLIHIRFQRKGLCVRVVAIANDTVCTLLAHAYQHPSTKLGIVHSAGTNCAYYEKMENIHKLQNAAHPAYTVNGNDMIINTEWCNFGSKNRHMPSTWFDRKLDRESNNPNVHIFEKMTTGIYLGELVRIVLIHLIDNEQLFGGNSSEVLNIPYSFDTSYMYVCENDDPETLDGTGVILKNMLKVGKSTMADREMVRKVCEIISDRATKLVGASTASVVQYMVEHGIGMDSQSPGFAISISGDIYEDYPSFHPRVCKTLKKFLPDDIAAKLSVGIVKHSRIVGAAIVAMMAEKQDESIAYNNR</sequence>
<dbReference type="InterPro" id="IPR043129">
    <property type="entry name" value="ATPase_NBD"/>
</dbReference>
<evidence type="ECO:0000256" key="5">
    <source>
        <dbReference type="ARBA" id="ARBA00022840"/>
    </source>
</evidence>
<evidence type="ECO:0000256" key="1">
    <source>
        <dbReference type="ARBA" id="ARBA00009225"/>
    </source>
</evidence>
<dbReference type="OrthoDB" id="419537at2759"/>
<comment type="caution">
    <text evidence="9">The sequence shown here is derived from an EMBL/GenBank/DDBJ whole genome shotgun (WGS) entry which is preliminary data.</text>
</comment>
<reference evidence="9" key="1">
    <citation type="submission" date="2020-12" db="EMBL/GenBank/DDBJ databases">
        <title>Metabolic potential, ecology and presence of endohyphal bacteria is reflected in genomic diversity of Mucoromycotina.</title>
        <authorList>
            <person name="Muszewska A."/>
            <person name="Okrasinska A."/>
            <person name="Steczkiewicz K."/>
            <person name="Drgas O."/>
            <person name="Orlowska M."/>
            <person name="Perlinska-Lenart U."/>
            <person name="Aleksandrzak-Piekarczyk T."/>
            <person name="Szatraj K."/>
            <person name="Zielenkiewicz U."/>
            <person name="Pilsyk S."/>
            <person name="Malc E."/>
            <person name="Mieczkowski P."/>
            <person name="Kruszewska J.S."/>
            <person name="Biernat P."/>
            <person name="Pawlowska J."/>
        </authorList>
    </citation>
    <scope>NUCLEOTIDE SEQUENCE</scope>
    <source>
        <strain evidence="9">WA0000067209</strain>
    </source>
</reference>
<dbReference type="Pfam" id="PF03727">
    <property type="entry name" value="Hexokinase_2"/>
    <property type="match status" value="1"/>
</dbReference>
<dbReference type="Pfam" id="PF00349">
    <property type="entry name" value="Hexokinase_1"/>
    <property type="match status" value="1"/>
</dbReference>
<evidence type="ECO:0000256" key="2">
    <source>
        <dbReference type="ARBA" id="ARBA00022679"/>
    </source>
</evidence>
<dbReference type="EMBL" id="JAEPQZ010000004">
    <property type="protein sequence ID" value="KAG2182297.1"/>
    <property type="molecule type" value="Genomic_DNA"/>
</dbReference>
<protein>
    <recommendedName>
        <fullName evidence="6">Phosphotransferase</fullName>
        <ecNumber evidence="6">2.7.1.-</ecNumber>
    </recommendedName>
</protein>
<evidence type="ECO:0000256" key="3">
    <source>
        <dbReference type="ARBA" id="ARBA00022741"/>
    </source>
</evidence>
<keyword evidence="6" id="KW-0324">Glycolysis</keyword>
<evidence type="ECO:0000313" key="9">
    <source>
        <dbReference type="EMBL" id="KAG2182297.1"/>
    </source>
</evidence>
<gene>
    <name evidence="9" type="ORF">INT43_007224</name>
</gene>
<dbReference type="Proteomes" id="UP000654370">
    <property type="component" value="Unassembled WGS sequence"/>
</dbReference>
<dbReference type="GO" id="GO:0006006">
    <property type="term" value="P:glucose metabolic process"/>
    <property type="evidence" value="ECO:0007669"/>
    <property type="project" value="TreeGrafter"/>
</dbReference>